<evidence type="ECO:0000313" key="2">
    <source>
        <dbReference type="EMBL" id="KAF5364816.1"/>
    </source>
</evidence>
<dbReference type="GO" id="GO:0016491">
    <property type="term" value="F:oxidoreductase activity"/>
    <property type="evidence" value="ECO:0007669"/>
    <property type="project" value="InterPro"/>
</dbReference>
<proteinExistence type="predicted"/>
<dbReference type="InterPro" id="IPR013785">
    <property type="entry name" value="Aldolase_TIM"/>
</dbReference>
<feature type="domain" description="NADH:flavin oxidoreductase/NADH oxidase N-terminal" evidence="1">
    <location>
        <begin position="19"/>
        <end position="363"/>
    </location>
</feature>
<reference evidence="2 3" key="1">
    <citation type="journal article" date="2020" name="ISME J.">
        <title>Uncovering the hidden diversity of litter-decomposition mechanisms in mushroom-forming fungi.</title>
        <authorList>
            <person name="Floudas D."/>
            <person name="Bentzer J."/>
            <person name="Ahren D."/>
            <person name="Johansson T."/>
            <person name="Persson P."/>
            <person name="Tunlid A."/>
        </authorList>
    </citation>
    <scope>NUCLEOTIDE SEQUENCE [LARGE SCALE GENOMIC DNA]</scope>
    <source>
        <strain evidence="2 3">CBS 291.85</strain>
    </source>
</reference>
<dbReference type="InterPro" id="IPR001155">
    <property type="entry name" value="OxRdtase_FMN_N"/>
</dbReference>
<keyword evidence="3" id="KW-1185">Reference proteome</keyword>
<evidence type="ECO:0000259" key="1">
    <source>
        <dbReference type="Pfam" id="PF00724"/>
    </source>
</evidence>
<dbReference type="GO" id="GO:0010181">
    <property type="term" value="F:FMN binding"/>
    <property type="evidence" value="ECO:0007669"/>
    <property type="project" value="InterPro"/>
</dbReference>
<dbReference type="Gene3D" id="3.20.20.70">
    <property type="entry name" value="Aldolase class I"/>
    <property type="match status" value="1"/>
</dbReference>
<dbReference type="Proteomes" id="UP000559256">
    <property type="component" value="Unassembled WGS sequence"/>
</dbReference>
<name>A0A8H5GGY6_9AGAR</name>
<dbReference type="CDD" id="cd02933">
    <property type="entry name" value="OYE_like_FMN"/>
    <property type="match status" value="1"/>
</dbReference>
<dbReference type="PANTHER" id="PTHR22893">
    <property type="entry name" value="NADH OXIDOREDUCTASE-RELATED"/>
    <property type="match status" value="1"/>
</dbReference>
<sequence>MEAMGPSLSTPTVPLLSTLLTPLRLGPLRLRNKFLMSALARDRCYPTNVPTDMMVEYYRQRAKGGASLIVTEAILIERQGTEWPHAPGIWSEEHIAAWKKITDAVHKEGAYMYAQLWHVGRVCHSDAPEQIASGQPVYAPSPIAARFGKFRFLPGEPPCSTPLEIQDPTEYVDMFRQAAINAKKAGFDGVEVHAGGGYLIHTFLDNTSNKRTDAWSGSVRNRARFGLEVLEVVSEVFGANRVGVKLSPACGHNDVGMPLKDTLETYSYFISEADKLGLAYMVFIRDIDFLDPVIDGQKRGTPHDMVSSYKHLLQNSLFFLNGEFTPIPAADAIASGRADGVFFGRPFINNPDLPKRIEKGIPLTMEMDITTLYGPTDGIVKDVEVLRKGYTDYPEGVEQEKRAGG</sequence>
<dbReference type="Pfam" id="PF00724">
    <property type="entry name" value="Oxidored_FMN"/>
    <property type="match status" value="1"/>
</dbReference>
<gene>
    <name evidence="2" type="ORF">D9758_009276</name>
</gene>
<comment type="caution">
    <text evidence="2">The sequence shown here is derived from an EMBL/GenBank/DDBJ whole genome shotgun (WGS) entry which is preliminary data.</text>
</comment>
<protein>
    <recommendedName>
        <fullName evidence="1">NADH:flavin oxidoreductase/NADH oxidase N-terminal domain-containing protein</fullName>
    </recommendedName>
</protein>
<accession>A0A8H5GGY6</accession>
<dbReference type="EMBL" id="JAACJM010000031">
    <property type="protein sequence ID" value="KAF5364816.1"/>
    <property type="molecule type" value="Genomic_DNA"/>
</dbReference>
<dbReference type="AlphaFoldDB" id="A0A8H5GGY6"/>
<dbReference type="SUPFAM" id="SSF51395">
    <property type="entry name" value="FMN-linked oxidoreductases"/>
    <property type="match status" value="1"/>
</dbReference>
<evidence type="ECO:0000313" key="3">
    <source>
        <dbReference type="Proteomes" id="UP000559256"/>
    </source>
</evidence>
<dbReference type="InterPro" id="IPR045247">
    <property type="entry name" value="Oye-like"/>
</dbReference>
<dbReference type="PANTHER" id="PTHR22893:SF91">
    <property type="entry name" value="NADPH DEHYDROGENASE 2-RELATED"/>
    <property type="match status" value="1"/>
</dbReference>
<dbReference type="OrthoDB" id="276546at2759"/>
<organism evidence="2 3">
    <name type="scientific">Tetrapyrgos nigripes</name>
    <dbReference type="NCBI Taxonomy" id="182062"/>
    <lineage>
        <taxon>Eukaryota</taxon>
        <taxon>Fungi</taxon>
        <taxon>Dikarya</taxon>
        <taxon>Basidiomycota</taxon>
        <taxon>Agaricomycotina</taxon>
        <taxon>Agaricomycetes</taxon>
        <taxon>Agaricomycetidae</taxon>
        <taxon>Agaricales</taxon>
        <taxon>Marasmiineae</taxon>
        <taxon>Marasmiaceae</taxon>
        <taxon>Tetrapyrgos</taxon>
    </lineage>
</organism>